<evidence type="ECO:0000259" key="2">
    <source>
        <dbReference type="PROSITE" id="PS51898"/>
    </source>
</evidence>
<dbReference type="Pfam" id="PF00589">
    <property type="entry name" value="Phage_integrase"/>
    <property type="match status" value="1"/>
</dbReference>
<dbReference type="HOGENOM" id="CLU_027562_33_0_10"/>
<dbReference type="InterPro" id="IPR002104">
    <property type="entry name" value="Integrase_catalytic"/>
</dbReference>
<sequence length="195" mass="23009">MCVRNSYNVSDYVNWDALLILIRRLYDDGNYKISLLVSCGCFFGLRISDIRSLTWNDILDKEKVVIVEKKTKKRREIMINPQLQKHILSCYISLKSPNKNTKCFLSQKKTVYTTQSINRILKKVKREYDIKAEHFSTHSLRKSFGREIVESAGKNAEFALIKLSELFNHSNTMVTRRYLGLRKEELLETYKLLRF</sequence>
<dbReference type="GO" id="GO:0015074">
    <property type="term" value="P:DNA integration"/>
    <property type="evidence" value="ECO:0007669"/>
    <property type="project" value="InterPro"/>
</dbReference>
<gene>
    <name evidence="3" type="ORF">HMPREF1057_04064</name>
</gene>
<dbReference type="RefSeq" id="WP_007767402.1">
    <property type="nucleotide sequence ID" value="NZ_AKBZ01000006.1"/>
</dbReference>
<feature type="domain" description="Tyr recombinase" evidence="2">
    <location>
        <begin position="8"/>
        <end position="191"/>
    </location>
</feature>
<dbReference type="GO" id="GO:0006310">
    <property type="term" value="P:DNA recombination"/>
    <property type="evidence" value="ECO:0007669"/>
    <property type="project" value="UniProtKB-KW"/>
</dbReference>
<dbReference type="OrthoDB" id="9788852at2"/>
<dbReference type="AlphaFoldDB" id="K5CHX1"/>
<dbReference type="InterPro" id="IPR013762">
    <property type="entry name" value="Integrase-like_cat_sf"/>
</dbReference>
<dbReference type="Proteomes" id="UP000007995">
    <property type="component" value="Unassembled WGS sequence"/>
</dbReference>
<dbReference type="EMBL" id="AGXW01000014">
    <property type="protein sequence ID" value="EKJ89311.1"/>
    <property type="molecule type" value="Genomic_DNA"/>
</dbReference>
<dbReference type="PANTHER" id="PTHR30349:SF82">
    <property type="entry name" value="INTEGRASE_RECOMBINASE YOEC-RELATED"/>
    <property type="match status" value="1"/>
</dbReference>
<accession>K5CHX1</accession>
<name>K5CHX1_9BACE</name>
<keyword evidence="1" id="KW-0233">DNA recombination</keyword>
<evidence type="ECO:0000313" key="4">
    <source>
        <dbReference type="Proteomes" id="UP000007995"/>
    </source>
</evidence>
<evidence type="ECO:0000256" key="1">
    <source>
        <dbReference type="ARBA" id="ARBA00023172"/>
    </source>
</evidence>
<dbReference type="InterPro" id="IPR050090">
    <property type="entry name" value="Tyrosine_recombinase_XerCD"/>
</dbReference>
<dbReference type="PANTHER" id="PTHR30349">
    <property type="entry name" value="PHAGE INTEGRASE-RELATED"/>
    <property type="match status" value="1"/>
</dbReference>
<dbReference type="PROSITE" id="PS51898">
    <property type="entry name" value="TYR_RECOMBINASE"/>
    <property type="match status" value="1"/>
</dbReference>
<dbReference type="InterPro" id="IPR011010">
    <property type="entry name" value="DNA_brk_join_enz"/>
</dbReference>
<comment type="caution">
    <text evidence="3">The sequence shown here is derived from an EMBL/GenBank/DDBJ whole genome shotgun (WGS) entry which is preliminary data.</text>
</comment>
<organism evidence="3 4">
    <name type="scientific">Bacteroides finegoldii CL09T03C10</name>
    <dbReference type="NCBI Taxonomy" id="997888"/>
    <lineage>
        <taxon>Bacteria</taxon>
        <taxon>Pseudomonadati</taxon>
        <taxon>Bacteroidota</taxon>
        <taxon>Bacteroidia</taxon>
        <taxon>Bacteroidales</taxon>
        <taxon>Bacteroidaceae</taxon>
        <taxon>Bacteroides</taxon>
    </lineage>
</organism>
<protein>
    <recommendedName>
        <fullName evidence="2">Tyr recombinase domain-containing protein</fullName>
    </recommendedName>
</protein>
<reference evidence="3 4" key="1">
    <citation type="submission" date="2012-02" db="EMBL/GenBank/DDBJ databases">
        <title>The Genome Sequence of Bacteroides finegoldii CL09T03C10.</title>
        <authorList>
            <consortium name="The Broad Institute Genome Sequencing Platform"/>
            <person name="Earl A."/>
            <person name="Ward D."/>
            <person name="Feldgarden M."/>
            <person name="Gevers D."/>
            <person name="Zitomersky N.L."/>
            <person name="Coyne M.J."/>
            <person name="Comstock L.E."/>
            <person name="Young S.K."/>
            <person name="Zeng Q."/>
            <person name="Gargeya S."/>
            <person name="Fitzgerald M."/>
            <person name="Haas B."/>
            <person name="Abouelleil A."/>
            <person name="Alvarado L."/>
            <person name="Arachchi H.M."/>
            <person name="Berlin A."/>
            <person name="Chapman S.B."/>
            <person name="Gearin G."/>
            <person name="Goldberg J."/>
            <person name="Griggs A."/>
            <person name="Gujja S."/>
            <person name="Hansen M."/>
            <person name="Heiman D."/>
            <person name="Howarth C."/>
            <person name="Larimer J."/>
            <person name="Lui A."/>
            <person name="MacDonald P.J.P."/>
            <person name="McCowen C."/>
            <person name="Montmayeur A."/>
            <person name="Murphy C."/>
            <person name="Neiman D."/>
            <person name="Pearson M."/>
            <person name="Priest M."/>
            <person name="Roberts A."/>
            <person name="Saif S."/>
            <person name="Shea T."/>
            <person name="Sisk P."/>
            <person name="Stolte C."/>
            <person name="Sykes S."/>
            <person name="Wortman J."/>
            <person name="Nusbaum C."/>
            <person name="Birren B."/>
        </authorList>
    </citation>
    <scope>NUCLEOTIDE SEQUENCE [LARGE SCALE GENOMIC DNA]</scope>
    <source>
        <strain evidence="3 4">CL09T03C10</strain>
    </source>
</reference>
<dbReference type="GO" id="GO:0003677">
    <property type="term" value="F:DNA binding"/>
    <property type="evidence" value="ECO:0007669"/>
    <property type="project" value="InterPro"/>
</dbReference>
<proteinExistence type="predicted"/>
<dbReference type="Gene3D" id="1.10.443.10">
    <property type="entry name" value="Intergrase catalytic core"/>
    <property type="match status" value="1"/>
</dbReference>
<dbReference type="SUPFAM" id="SSF56349">
    <property type="entry name" value="DNA breaking-rejoining enzymes"/>
    <property type="match status" value="1"/>
</dbReference>
<evidence type="ECO:0000313" key="3">
    <source>
        <dbReference type="EMBL" id="EKJ89311.1"/>
    </source>
</evidence>